<protein>
    <recommendedName>
        <fullName evidence="3">L-2-amino-thiazoline-4-carboxylic acid hydrolase</fullName>
    </recommendedName>
</protein>
<evidence type="ECO:0000313" key="2">
    <source>
        <dbReference type="Proteomes" id="UP000531594"/>
    </source>
</evidence>
<gene>
    <name evidence="1" type="ORF">HNR53_003239</name>
</gene>
<reference evidence="1 2" key="1">
    <citation type="submission" date="2020-08" db="EMBL/GenBank/DDBJ databases">
        <title>Genomic Encyclopedia of Type Strains, Phase IV (KMG-IV): sequencing the most valuable type-strain genomes for metagenomic binning, comparative biology and taxonomic classification.</title>
        <authorList>
            <person name="Goeker M."/>
        </authorList>
    </citation>
    <scope>NUCLEOTIDE SEQUENCE [LARGE SCALE GENOMIC DNA]</scope>
    <source>
        <strain evidence="1 2">DSM 5391</strain>
    </source>
</reference>
<dbReference type="AlphaFoldDB" id="A0A7X0LXM4"/>
<name>A0A7X0LXM4_9BACI</name>
<evidence type="ECO:0000313" key="1">
    <source>
        <dbReference type="EMBL" id="MBB6446579.1"/>
    </source>
</evidence>
<proteinExistence type="predicted"/>
<organism evidence="1 2">
    <name type="scientific">Bacillus benzoevorans</name>
    <dbReference type="NCBI Taxonomy" id="1456"/>
    <lineage>
        <taxon>Bacteria</taxon>
        <taxon>Bacillati</taxon>
        <taxon>Bacillota</taxon>
        <taxon>Bacilli</taxon>
        <taxon>Bacillales</taxon>
        <taxon>Bacillaceae</taxon>
        <taxon>Bacillus</taxon>
    </lineage>
</organism>
<keyword evidence="2" id="KW-1185">Reference proteome</keyword>
<accession>A0A7X0LXM4</accession>
<dbReference type="Proteomes" id="UP000531594">
    <property type="component" value="Unassembled WGS sequence"/>
</dbReference>
<dbReference type="EMBL" id="JACHGK010000012">
    <property type="protein sequence ID" value="MBB6446579.1"/>
    <property type="molecule type" value="Genomic_DNA"/>
</dbReference>
<comment type="caution">
    <text evidence="1">The sequence shown here is derived from an EMBL/GenBank/DDBJ whole genome shotgun (WGS) entry which is preliminary data.</text>
</comment>
<evidence type="ECO:0008006" key="3">
    <source>
        <dbReference type="Google" id="ProtNLM"/>
    </source>
</evidence>
<dbReference type="RefSeq" id="WP_184527716.1">
    <property type="nucleotide sequence ID" value="NZ_JACHGK010000012.1"/>
</dbReference>
<sequence>MRNREDLAKHPLDKTLEAIDRGEQQLAKKYAREIWDEGRPLHDLYGDMCALFCTYIADKLGEEAVEDVWRMIGNELWKPVLMGVKENGGTAALVEVYASFLRAHGYKFYAEEDHEKVVFYSSYCGSGGRMMEEGKIEGNPNHSVNMGTTKKPYKWSCDRGNFPYYCVHTPLWMDMMPREWGWDVFKSEDGYNGLCCGKTTIYKEPQSKNK</sequence>